<name>A0A1G5S817_9FIRM</name>
<dbReference type="InterPro" id="IPR025857">
    <property type="entry name" value="MacB_PCD"/>
</dbReference>
<evidence type="ECO:0000256" key="5">
    <source>
        <dbReference type="ARBA" id="ARBA00022989"/>
    </source>
</evidence>
<sequence>MIFELKIALRFLKDGRGQTTFILLGIAIGVAVQVFLGTLISGLQRDLVNGTVGSSPHMTFSAADTPNVSVLNNETGFVASSSGNFSRQEKSLDNWKPMLATLDAAVETTAVSPVAEGNGFLIKSGERWPILVRGIEPQRADLIYDLSAKLSSGRFAVEGNQVLIGTSLADEALLQPGDTFTFELPGGGQQSLTVAGVFDLGNNSLNETWLFMELGRAQRLLGFGDDISRVEVQIEDVFAADQLALKYEKQFIGVKSENWKVQNASLLSALTSQSSSSLTIQAFVLLAITLGIASVLAVSVVQKSKQIGILKAMGTSSSSASRIFLLQGGILGFLGSILGSFLGYALTQAFLWGTSIQTGEALFPLQFDPVAAATIIVIATTASILSALLPARRSANLNPIDVIRG</sequence>
<dbReference type="AlphaFoldDB" id="A0A1G5S817"/>
<keyword evidence="6 7" id="KW-0472">Membrane</keyword>
<keyword evidence="5 7" id="KW-1133">Transmembrane helix</keyword>
<evidence type="ECO:0000256" key="1">
    <source>
        <dbReference type="ARBA" id="ARBA00004651"/>
    </source>
</evidence>
<dbReference type="InterPro" id="IPR003838">
    <property type="entry name" value="ABC3_permease_C"/>
</dbReference>
<comment type="similarity">
    <text evidence="2">Belongs to the ABC-4 integral membrane protein family. LolC/E subfamily.</text>
</comment>
<feature type="transmembrane region" description="Helical" evidence="7">
    <location>
        <begin position="21"/>
        <end position="43"/>
    </location>
</feature>
<evidence type="ECO:0000256" key="2">
    <source>
        <dbReference type="ARBA" id="ARBA00005236"/>
    </source>
</evidence>
<feature type="domain" description="ABC3 transporter permease C-terminal" evidence="8">
    <location>
        <begin position="282"/>
        <end position="399"/>
    </location>
</feature>
<proteinExistence type="inferred from homology"/>
<evidence type="ECO:0000256" key="3">
    <source>
        <dbReference type="ARBA" id="ARBA00022475"/>
    </source>
</evidence>
<dbReference type="InterPro" id="IPR051447">
    <property type="entry name" value="Lipoprotein-release_system"/>
</dbReference>
<dbReference type="Proteomes" id="UP000199208">
    <property type="component" value="Unassembled WGS sequence"/>
</dbReference>
<feature type="domain" description="MacB-like periplasmic core" evidence="9">
    <location>
        <begin position="21"/>
        <end position="243"/>
    </location>
</feature>
<keyword evidence="11" id="KW-1185">Reference proteome</keyword>
<feature type="transmembrane region" description="Helical" evidence="7">
    <location>
        <begin position="370"/>
        <end position="389"/>
    </location>
</feature>
<dbReference type="Pfam" id="PF02687">
    <property type="entry name" value="FtsX"/>
    <property type="match status" value="1"/>
</dbReference>
<dbReference type="PANTHER" id="PTHR30489:SF0">
    <property type="entry name" value="LIPOPROTEIN-RELEASING SYSTEM TRANSMEMBRANE PROTEIN LOLE"/>
    <property type="match status" value="1"/>
</dbReference>
<dbReference type="OrthoDB" id="9770036at2"/>
<reference evidence="10 11" key="1">
    <citation type="submission" date="2016-10" db="EMBL/GenBank/DDBJ databases">
        <authorList>
            <person name="de Groot N.N."/>
        </authorList>
    </citation>
    <scope>NUCLEOTIDE SEQUENCE [LARGE SCALE GENOMIC DNA]</scope>
    <source>
        <strain evidence="10 11">DSM 2784</strain>
    </source>
</reference>
<evidence type="ECO:0000259" key="8">
    <source>
        <dbReference type="Pfam" id="PF02687"/>
    </source>
</evidence>
<evidence type="ECO:0000256" key="4">
    <source>
        <dbReference type="ARBA" id="ARBA00022692"/>
    </source>
</evidence>
<dbReference type="RefSeq" id="WP_092593089.1">
    <property type="nucleotide sequence ID" value="NZ_FMWL01000025.1"/>
</dbReference>
<dbReference type="Pfam" id="PF12704">
    <property type="entry name" value="MacB_PCD"/>
    <property type="match status" value="1"/>
</dbReference>
<evidence type="ECO:0000313" key="11">
    <source>
        <dbReference type="Proteomes" id="UP000199208"/>
    </source>
</evidence>
<keyword evidence="10" id="KW-0449">Lipoprotein</keyword>
<keyword evidence="3" id="KW-1003">Cell membrane</keyword>
<protein>
    <submittedName>
        <fullName evidence="10">Lipoprotein-releasing system permease protein</fullName>
    </submittedName>
</protein>
<feature type="transmembrane region" description="Helical" evidence="7">
    <location>
        <begin position="282"/>
        <end position="302"/>
    </location>
</feature>
<evidence type="ECO:0000256" key="6">
    <source>
        <dbReference type="ARBA" id="ARBA00023136"/>
    </source>
</evidence>
<dbReference type="EMBL" id="FMWL01000025">
    <property type="protein sequence ID" value="SCZ81861.1"/>
    <property type="molecule type" value="Genomic_DNA"/>
</dbReference>
<keyword evidence="4 7" id="KW-0812">Transmembrane</keyword>
<dbReference type="PANTHER" id="PTHR30489">
    <property type="entry name" value="LIPOPROTEIN-RELEASING SYSTEM TRANSMEMBRANE PROTEIN LOLE"/>
    <property type="match status" value="1"/>
</dbReference>
<evidence type="ECO:0000256" key="7">
    <source>
        <dbReference type="SAM" id="Phobius"/>
    </source>
</evidence>
<evidence type="ECO:0000259" key="9">
    <source>
        <dbReference type="Pfam" id="PF12704"/>
    </source>
</evidence>
<comment type="subcellular location">
    <subcellularLocation>
        <location evidence="1">Cell membrane</location>
        <topology evidence="1">Multi-pass membrane protein</topology>
    </subcellularLocation>
</comment>
<dbReference type="GO" id="GO:0098797">
    <property type="term" value="C:plasma membrane protein complex"/>
    <property type="evidence" value="ECO:0007669"/>
    <property type="project" value="TreeGrafter"/>
</dbReference>
<accession>A0A1G5S817</accession>
<gene>
    <name evidence="10" type="ORF">SAMN03080599_03106</name>
</gene>
<dbReference type="STRING" id="1120920.SAMN03080599_03106"/>
<evidence type="ECO:0000313" key="10">
    <source>
        <dbReference type="EMBL" id="SCZ81861.1"/>
    </source>
</evidence>
<feature type="transmembrane region" description="Helical" evidence="7">
    <location>
        <begin position="323"/>
        <end position="350"/>
    </location>
</feature>
<dbReference type="GO" id="GO:0044874">
    <property type="term" value="P:lipoprotein localization to outer membrane"/>
    <property type="evidence" value="ECO:0007669"/>
    <property type="project" value="TreeGrafter"/>
</dbReference>
<organism evidence="10 11">
    <name type="scientific">Acidaminobacter hydrogenoformans DSM 2784</name>
    <dbReference type="NCBI Taxonomy" id="1120920"/>
    <lineage>
        <taxon>Bacteria</taxon>
        <taxon>Bacillati</taxon>
        <taxon>Bacillota</taxon>
        <taxon>Clostridia</taxon>
        <taxon>Peptostreptococcales</taxon>
        <taxon>Acidaminobacteraceae</taxon>
        <taxon>Acidaminobacter</taxon>
    </lineage>
</organism>